<evidence type="ECO:0000313" key="6">
    <source>
        <dbReference type="EMBL" id="NGX96159.1"/>
    </source>
</evidence>
<dbReference type="Pfam" id="PF00005">
    <property type="entry name" value="ABC_tran"/>
    <property type="match status" value="1"/>
</dbReference>
<dbReference type="GO" id="GO:0016887">
    <property type="term" value="F:ATP hydrolysis activity"/>
    <property type="evidence" value="ECO:0007669"/>
    <property type="project" value="InterPro"/>
</dbReference>
<dbReference type="EMBL" id="JAAMRR010000700">
    <property type="protein sequence ID" value="NGX96159.1"/>
    <property type="molecule type" value="Genomic_DNA"/>
</dbReference>
<organism evidence="6 7">
    <name type="scientific">Candidatus Afipia apatlaquensis</name>
    <dbReference type="NCBI Taxonomy" id="2712852"/>
    <lineage>
        <taxon>Bacteria</taxon>
        <taxon>Pseudomonadati</taxon>
        <taxon>Pseudomonadota</taxon>
        <taxon>Alphaproteobacteria</taxon>
        <taxon>Hyphomicrobiales</taxon>
        <taxon>Nitrobacteraceae</taxon>
        <taxon>Afipia</taxon>
    </lineage>
</organism>
<proteinExistence type="predicted"/>
<dbReference type="InterPro" id="IPR027417">
    <property type="entry name" value="P-loop_NTPase"/>
</dbReference>
<evidence type="ECO:0000259" key="5">
    <source>
        <dbReference type="PROSITE" id="PS50893"/>
    </source>
</evidence>
<protein>
    <submittedName>
        <fullName evidence="6">ABC transporter ATP-binding protein</fullName>
    </submittedName>
</protein>
<dbReference type="PANTHER" id="PTHR45772">
    <property type="entry name" value="CONSERVED COMPONENT OF ABC TRANSPORTER FOR NATURAL AMINO ACIDS-RELATED"/>
    <property type="match status" value="1"/>
</dbReference>
<keyword evidence="2" id="KW-0547">Nucleotide-binding</keyword>
<evidence type="ECO:0000256" key="1">
    <source>
        <dbReference type="ARBA" id="ARBA00022448"/>
    </source>
</evidence>
<accession>A0A7C9RFM2</accession>
<evidence type="ECO:0000313" key="7">
    <source>
        <dbReference type="Proteomes" id="UP000480266"/>
    </source>
</evidence>
<dbReference type="GO" id="GO:0042941">
    <property type="term" value="P:D-alanine transmembrane transport"/>
    <property type="evidence" value="ECO:0007669"/>
    <property type="project" value="TreeGrafter"/>
</dbReference>
<feature type="domain" description="ABC transporter" evidence="5">
    <location>
        <begin position="10"/>
        <end position="251"/>
    </location>
</feature>
<dbReference type="PROSITE" id="PS50893">
    <property type="entry name" value="ABC_TRANSPORTER_2"/>
    <property type="match status" value="1"/>
</dbReference>
<dbReference type="GO" id="GO:0005304">
    <property type="term" value="F:L-valine transmembrane transporter activity"/>
    <property type="evidence" value="ECO:0007669"/>
    <property type="project" value="TreeGrafter"/>
</dbReference>
<reference evidence="6" key="1">
    <citation type="submission" date="2020-02" db="EMBL/GenBank/DDBJ databases">
        <title>Draft genome sequence of Candidatus Afipia apatlaquensis IBT-C3, a potential strain for decolorization of textile dyes.</title>
        <authorList>
            <person name="Sanchez-Reyes A."/>
            <person name="Breton-Deval L."/>
            <person name="Mangelson H."/>
            <person name="Sanchez-Flores A."/>
        </authorList>
    </citation>
    <scope>NUCLEOTIDE SEQUENCE [LARGE SCALE GENOMIC DNA]</scope>
    <source>
        <strain evidence="6">IBT-C3</strain>
    </source>
</reference>
<evidence type="ECO:0000256" key="4">
    <source>
        <dbReference type="ARBA" id="ARBA00024722"/>
    </source>
</evidence>
<dbReference type="PANTHER" id="PTHR45772:SF7">
    <property type="entry name" value="AMINO ACID ABC TRANSPORTER ATP-BINDING PROTEIN"/>
    <property type="match status" value="1"/>
</dbReference>
<keyword evidence="7" id="KW-1185">Reference proteome</keyword>
<dbReference type="GO" id="GO:0005524">
    <property type="term" value="F:ATP binding"/>
    <property type="evidence" value="ECO:0007669"/>
    <property type="project" value="UniProtKB-KW"/>
</dbReference>
<dbReference type="InterPro" id="IPR032823">
    <property type="entry name" value="BCA_ABC_TP_C"/>
</dbReference>
<dbReference type="GO" id="GO:0015192">
    <property type="term" value="F:L-phenylalanine transmembrane transporter activity"/>
    <property type="evidence" value="ECO:0007669"/>
    <property type="project" value="TreeGrafter"/>
</dbReference>
<dbReference type="SMART" id="SM00382">
    <property type="entry name" value="AAA"/>
    <property type="match status" value="1"/>
</dbReference>
<dbReference type="GO" id="GO:0015808">
    <property type="term" value="P:L-alanine transport"/>
    <property type="evidence" value="ECO:0007669"/>
    <property type="project" value="TreeGrafter"/>
</dbReference>
<dbReference type="InterPro" id="IPR003439">
    <property type="entry name" value="ABC_transporter-like_ATP-bd"/>
</dbReference>
<dbReference type="GO" id="GO:0005886">
    <property type="term" value="C:plasma membrane"/>
    <property type="evidence" value="ECO:0007669"/>
    <property type="project" value="TreeGrafter"/>
</dbReference>
<keyword evidence="1" id="KW-0813">Transport</keyword>
<sequence length="252" mass="27692">MITASPVAAIRVEQLAKVFGGLRAVDSVSLGVSPGERRMLIGPNGAGKTTLFHCIAGTLQPTSGQVQLFGEDISRLPENRRTALGMGRTFQISNVCIDLTVRENLILGMLGIDRRKWTMYRSADSLSDLNEKIGTELERVGLVDKVDETVKYLSYGERRQLELALSLASQPKVLLLDEPCAGLSPSERQRFSQLVKDLPHHITLIMIEHDIDVALALADSVTVLHRGKIIFDGTPGDVRSDAQVREVYFGRV</sequence>
<dbReference type="CDD" id="cd03219">
    <property type="entry name" value="ABC_Mj1267_LivG_branched"/>
    <property type="match status" value="1"/>
</dbReference>
<dbReference type="Gene3D" id="3.40.50.300">
    <property type="entry name" value="P-loop containing nucleotide triphosphate hydrolases"/>
    <property type="match status" value="1"/>
</dbReference>
<dbReference type="Proteomes" id="UP000480266">
    <property type="component" value="Unassembled WGS sequence"/>
</dbReference>
<dbReference type="SUPFAM" id="SSF52540">
    <property type="entry name" value="P-loop containing nucleoside triphosphate hydrolases"/>
    <property type="match status" value="1"/>
</dbReference>
<keyword evidence="3 6" id="KW-0067">ATP-binding</keyword>
<dbReference type="Pfam" id="PF12399">
    <property type="entry name" value="BCA_ABC_TP_C"/>
    <property type="match status" value="1"/>
</dbReference>
<comment type="function">
    <text evidence="4">Involved in beta-(1--&gt;2)glucan export. Transmembrane domains (TMD) form a pore in the inner membrane and the ATP-binding domain (NBD) is responsible for energy generation.</text>
</comment>
<name>A0A7C9RFM2_9BRAD</name>
<gene>
    <name evidence="6" type="ORF">G4V63_13335</name>
</gene>
<dbReference type="GO" id="GO:1903806">
    <property type="term" value="P:L-isoleucine import across plasma membrane"/>
    <property type="evidence" value="ECO:0007669"/>
    <property type="project" value="TreeGrafter"/>
</dbReference>
<comment type="caution">
    <text evidence="6">The sequence shown here is derived from an EMBL/GenBank/DDBJ whole genome shotgun (WGS) entry which is preliminary data.</text>
</comment>
<dbReference type="InterPro" id="IPR003593">
    <property type="entry name" value="AAA+_ATPase"/>
</dbReference>
<dbReference type="GO" id="GO:0015188">
    <property type="term" value="F:L-isoleucine transmembrane transporter activity"/>
    <property type="evidence" value="ECO:0007669"/>
    <property type="project" value="TreeGrafter"/>
</dbReference>
<evidence type="ECO:0000256" key="3">
    <source>
        <dbReference type="ARBA" id="ARBA00022840"/>
    </source>
</evidence>
<dbReference type="GO" id="GO:1903805">
    <property type="term" value="P:L-valine import across plasma membrane"/>
    <property type="evidence" value="ECO:0007669"/>
    <property type="project" value="TreeGrafter"/>
</dbReference>
<dbReference type="AlphaFoldDB" id="A0A7C9RFM2"/>
<dbReference type="InterPro" id="IPR051120">
    <property type="entry name" value="ABC_AA/LPS_Transport"/>
</dbReference>
<evidence type="ECO:0000256" key="2">
    <source>
        <dbReference type="ARBA" id="ARBA00022741"/>
    </source>
</evidence>